<accession>A0ABU6SJQ7</accession>
<dbReference type="Pfam" id="PF03087">
    <property type="entry name" value="BPS1"/>
    <property type="match status" value="1"/>
</dbReference>
<dbReference type="PANTHER" id="PTHR33070">
    <property type="entry name" value="OS06G0725500 PROTEIN"/>
    <property type="match status" value="1"/>
</dbReference>
<evidence type="ECO:0000256" key="1">
    <source>
        <dbReference type="SAM" id="MobiDB-lite"/>
    </source>
</evidence>
<comment type="caution">
    <text evidence="2">The sequence shown here is derived from an EMBL/GenBank/DDBJ whole genome shotgun (WGS) entry which is preliminary data.</text>
</comment>
<dbReference type="EMBL" id="JASCZI010060890">
    <property type="protein sequence ID" value="MED6136622.1"/>
    <property type="molecule type" value="Genomic_DNA"/>
</dbReference>
<feature type="region of interest" description="Disordered" evidence="1">
    <location>
        <begin position="1"/>
        <end position="21"/>
    </location>
</feature>
<proteinExistence type="predicted"/>
<dbReference type="InterPro" id="IPR004320">
    <property type="entry name" value="BPS1_pln"/>
</dbReference>
<dbReference type="Proteomes" id="UP001341840">
    <property type="component" value="Unassembled WGS sequence"/>
</dbReference>
<sequence length="276" mass="30753">MATKFHIRSNSLPNESHPCSSRVQEGLNKLRTFEATSTSSSKSIVSRLSFLEDLYISLADLLNVASTQKAISHHQGDKSFEELLDGSIKDLDVCGITRDTVLQIKENVQSLHSSLRRRKADSCIKKSVSEYNSFSKKTRKNLNKLITSLKHLQSKLGASPLLNQFQDGSILREVIAMNMSVFQALLSFLAGPPSKSKATKWMNKLIHKEENSENLNELQLVDSALSTLLNDGSSMQIAYGRLEALEAAIQSIEIALENLFRLMIKTRASLLNIMTQ</sequence>
<reference evidence="2 3" key="1">
    <citation type="journal article" date="2023" name="Plants (Basel)">
        <title>Bridging the Gap: Combining Genomics and Transcriptomics Approaches to Understand Stylosanthes scabra, an Orphan Legume from the Brazilian Caatinga.</title>
        <authorList>
            <person name="Ferreira-Neto J.R.C."/>
            <person name="da Silva M.D."/>
            <person name="Binneck E."/>
            <person name="de Melo N.F."/>
            <person name="da Silva R.H."/>
            <person name="de Melo A.L.T.M."/>
            <person name="Pandolfi V."/>
            <person name="Bustamante F.O."/>
            <person name="Brasileiro-Vidal A.C."/>
            <person name="Benko-Iseppon A.M."/>
        </authorList>
    </citation>
    <scope>NUCLEOTIDE SEQUENCE [LARGE SCALE GENOMIC DNA]</scope>
    <source>
        <tissue evidence="2">Leaves</tissue>
    </source>
</reference>
<organism evidence="2 3">
    <name type="scientific">Stylosanthes scabra</name>
    <dbReference type="NCBI Taxonomy" id="79078"/>
    <lineage>
        <taxon>Eukaryota</taxon>
        <taxon>Viridiplantae</taxon>
        <taxon>Streptophyta</taxon>
        <taxon>Embryophyta</taxon>
        <taxon>Tracheophyta</taxon>
        <taxon>Spermatophyta</taxon>
        <taxon>Magnoliopsida</taxon>
        <taxon>eudicotyledons</taxon>
        <taxon>Gunneridae</taxon>
        <taxon>Pentapetalae</taxon>
        <taxon>rosids</taxon>
        <taxon>fabids</taxon>
        <taxon>Fabales</taxon>
        <taxon>Fabaceae</taxon>
        <taxon>Papilionoideae</taxon>
        <taxon>50 kb inversion clade</taxon>
        <taxon>dalbergioids sensu lato</taxon>
        <taxon>Dalbergieae</taxon>
        <taxon>Pterocarpus clade</taxon>
        <taxon>Stylosanthes</taxon>
    </lineage>
</organism>
<keyword evidence="3" id="KW-1185">Reference proteome</keyword>
<name>A0ABU6SJQ7_9FABA</name>
<feature type="compositionally biased region" description="Polar residues" evidence="1">
    <location>
        <begin position="8"/>
        <end position="21"/>
    </location>
</feature>
<evidence type="ECO:0000313" key="3">
    <source>
        <dbReference type="Proteomes" id="UP001341840"/>
    </source>
</evidence>
<gene>
    <name evidence="2" type="ORF">PIB30_057673</name>
</gene>
<protein>
    <recommendedName>
        <fullName evidence="4">DUF241 domain protein</fullName>
    </recommendedName>
</protein>
<evidence type="ECO:0008006" key="4">
    <source>
        <dbReference type="Google" id="ProtNLM"/>
    </source>
</evidence>
<evidence type="ECO:0000313" key="2">
    <source>
        <dbReference type="EMBL" id="MED6136622.1"/>
    </source>
</evidence>
<dbReference type="PANTHER" id="PTHR33070:SF109">
    <property type="entry name" value="DOMAIN PROTEIN, PUTATIVE (DUF241)-RELATED"/>
    <property type="match status" value="1"/>
</dbReference>